<dbReference type="Proteomes" id="UP000596063">
    <property type="component" value="Chromosome"/>
</dbReference>
<sequence length="264" mass="29592">MLRVHSLYCFPVKSLAVASCRAVTVDDWGPSGDRRWMVVDEAGAFVTQRQLPAMCRIQASWRDAELLLQDLDHPQEAARVDIPRENVVSVKVWRDDCTAWDAGDEAADWLSQRLGRAVRLCFMPDSSFRQVDLDYAQPGERVSFADGFPFLICQLSSLSKLEEAVGHRLAMSRFRPNIVVEGGEAFAERHWRGLRIGELEFDLVKPCARCAIPTIDPATAERQRNVFTALRALCSDGREVHFGQNALHRGQGQVRVGDPVTVLS</sequence>
<dbReference type="GO" id="GO:0030151">
    <property type="term" value="F:molybdenum ion binding"/>
    <property type="evidence" value="ECO:0007669"/>
    <property type="project" value="InterPro"/>
</dbReference>
<evidence type="ECO:0000313" key="2">
    <source>
        <dbReference type="EMBL" id="QQD16745.1"/>
    </source>
</evidence>
<evidence type="ECO:0000259" key="1">
    <source>
        <dbReference type="PROSITE" id="PS51340"/>
    </source>
</evidence>
<dbReference type="PANTHER" id="PTHR14237">
    <property type="entry name" value="MOLYBDOPTERIN COFACTOR SULFURASE MOSC"/>
    <property type="match status" value="1"/>
</dbReference>
<name>A0A7T4UPX7_9GAMM</name>
<dbReference type="PROSITE" id="PS51340">
    <property type="entry name" value="MOSC"/>
    <property type="match status" value="1"/>
</dbReference>
<dbReference type="InterPro" id="IPR005303">
    <property type="entry name" value="MOCOS_middle"/>
</dbReference>
<evidence type="ECO:0000313" key="3">
    <source>
        <dbReference type="Proteomes" id="UP000596063"/>
    </source>
</evidence>
<reference evidence="2 3" key="1">
    <citation type="submission" date="2020-12" db="EMBL/GenBank/DDBJ databases">
        <authorList>
            <person name="Shan Y."/>
        </authorList>
    </citation>
    <scope>NUCLEOTIDE SEQUENCE [LARGE SCALE GENOMIC DNA]</scope>
    <source>
        <strain evidence="3">csc3.9</strain>
    </source>
</reference>
<dbReference type="AlphaFoldDB" id="A0A7T4UPX7"/>
<dbReference type="SUPFAM" id="SSF141673">
    <property type="entry name" value="MOSC N-terminal domain-like"/>
    <property type="match status" value="1"/>
</dbReference>
<dbReference type="KEGG" id="snan:I6N98_10090"/>
<dbReference type="GO" id="GO:0003824">
    <property type="term" value="F:catalytic activity"/>
    <property type="evidence" value="ECO:0007669"/>
    <property type="project" value="InterPro"/>
</dbReference>
<dbReference type="Pfam" id="PF03473">
    <property type="entry name" value="MOSC"/>
    <property type="match status" value="1"/>
</dbReference>
<protein>
    <submittedName>
        <fullName evidence="2">MOSC N-terminal beta barrel domain-containing protein</fullName>
    </submittedName>
</protein>
<dbReference type="SUPFAM" id="SSF50800">
    <property type="entry name" value="PK beta-barrel domain-like"/>
    <property type="match status" value="1"/>
</dbReference>
<gene>
    <name evidence="2" type="ORF">I6N98_10090</name>
</gene>
<proteinExistence type="predicted"/>
<feature type="domain" description="MOSC" evidence="1">
    <location>
        <begin position="112"/>
        <end position="263"/>
    </location>
</feature>
<dbReference type="InterPro" id="IPR011037">
    <property type="entry name" value="Pyrv_Knase-like_insert_dom_sf"/>
</dbReference>
<accession>A0A7T4UPX7</accession>
<dbReference type="EMBL" id="CP066167">
    <property type="protein sequence ID" value="QQD16745.1"/>
    <property type="molecule type" value="Genomic_DNA"/>
</dbReference>
<dbReference type="Pfam" id="PF03476">
    <property type="entry name" value="MOSC_N"/>
    <property type="match status" value="1"/>
</dbReference>
<organism evidence="2 3">
    <name type="scientific">Spongiibacter nanhainus</name>
    <dbReference type="NCBI Taxonomy" id="2794344"/>
    <lineage>
        <taxon>Bacteria</taxon>
        <taxon>Pseudomonadati</taxon>
        <taxon>Pseudomonadota</taxon>
        <taxon>Gammaproteobacteria</taxon>
        <taxon>Cellvibrionales</taxon>
        <taxon>Spongiibacteraceae</taxon>
        <taxon>Spongiibacter</taxon>
    </lineage>
</organism>
<dbReference type="GO" id="GO:0030170">
    <property type="term" value="F:pyridoxal phosphate binding"/>
    <property type="evidence" value="ECO:0007669"/>
    <property type="project" value="InterPro"/>
</dbReference>
<dbReference type="InterPro" id="IPR005302">
    <property type="entry name" value="MoCF_Sase_C"/>
</dbReference>
<dbReference type="RefSeq" id="WP_198568246.1">
    <property type="nucleotide sequence ID" value="NZ_CP066167.1"/>
</dbReference>
<keyword evidence="3" id="KW-1185">Reference proteome</keyword>
<dbReference type="PANTHER" id="PTHR14237:SF19">
    <property type="entry name" value="MITOCHONDRIAL AMIDOXIME REDUCING COMPONENT 1"/>
    <property type="match status" value="1"/>
</dbReference>